<keyword evidence="2" id="KW-0238">DNA-binding</keyword>
<dbReference type="AlphaFoldDB" id="A0A096B1S3"/>
<name>A0A096B1S3_9BACT</name>
<dbReference type="SUPFAM" id="SSF47413">
    <property type="entry name" value="lambda repressor-like DNA-binding domains"/>
    <property type="match status" value="1"/>
</dbReference>
<dbReference type="InterPro" id="IPR010982">
    <property type="entry name" value="Lambda_DNA-bd_dom_sf"/>
</dbReference>
<feature type="domain" description="HTH lacI-type" evidence="4">
    <location>
        <begin position="5"/>
        <end position="59"/>
    </location>
</feature>
<dbReference type="PANTHER" id="PTHR30146">
    <property type="entry name" value="LACI-RELATED TRANSCRIPTIONAL REPRESSOR"/>
    <property type="match status" value="1"/>
</dbReference>
<dbReference type="GO" id="GO:0000976">
    <property type="term" value="F:transcription cis-regulatory region binding"/>
    <property type="evidence" value="ECO:0007669"/>
    <property type="project" value="TreeGrafter"/>
</dbReference>
<dbReference type="Gene3D" id="3.40.50.2300">
    <property type="match status" value="2"/>
</dbReference>
<keyword evidence="3" id="KW-0804">Transcription</keyword>
<dbReference type="SMART" id="SM00354">
    <property type="entry name" value="HTH_LACI"/>
    <property type="match status" value="1"/>
</dbReference>
<keyword evidence="6" id="KW-1185">Reference proteome</keyword>
<keyword evidence="1" id="KW-0805">Transcription regulation</keyword>
<dbReference type="InterPro" id="IPR028082">
    <property type="entry name" value="Peripla_BP_I"/>
</dbReference>
<dbReference type="InterPro" id="IPR000843">
    <property type="entry name" value="HTH_LacI"/>
</dbReference>
<dbReference type="Proteomes" id="UP000029614">
    <property type="component" value="Unassembled WGS sequence"/>
</dbReference>
<dbReference type="GO" id="GO:0003700">
    <property type="term" value="F:DNA-binding transcription factor activity"/>
    <property type="evidence" value="ECO:0007669"/>
    <property type="project" value="TreeGrafter"/>
</dbReference>
<dbReference type="PROSITE" id="PS50932">
    <property type="entry name" value="HTH_LACI_2"/>
    <property type="match status" value="1"/>
</dbReference>
<evidence type="ECO:0000259" key="4">
    <source>
        <dbReference type="PROSITE" id="PS50932"/>
    </source>
</evidence>
<dbReference type="PANTHER" id="PTHR30146:SF144">
    <property type="entry name" value="LACI-FAMILY TRANSCRIPTION REGULATOR"/>
    <property type="match status" value="1"/>
</dbReference>
<dbReference type="CDD" id="cd01392">
    <property type="entry name" value="HTH_LacI"/>
    <property type="match status" value="1"/>
</dbReference>
<protein>
    <submittedName>
        <fullName evidence="5">Transcriptional regulator</fullName>
    </submittedName>
</protein>
<dbReference type="Gene3D" id="1.10.260.40">
    <property type="entry name" value="lambda repressor-like DNA-binding domains"/>
    <property type="match status" value="1"/>
</dbReference>
<evidence type="ECO:0000256" key="3">
    <source>
        <dbReference type="ARBA" id="ARBA00023163"/>
    </source>
</evidence>
<proteinExistence type="predicted"/>
<dbReference type="CDD" id="cd06307">
    <property type="entry name" value="PBP1_sugar_binding"/>
    <property type="match status" value="1"/>
</dbReference>
<comment type="caution">
    <text evidence="5">The sequence shown here is derived from an EMBL/GenBank/DDBJ whole genome shotgun (WGS) entry which is preliminary data.</text>
</comment>
<reference evidence="5 6" key="1">
    <citation type="submission" date="2014-07" db="EMBL/GenBank/DDBJ databases">
        <authorList>
            <person name="McCorrison J."/>
            <person name="Sanka R."/>
            <person name="Torralba M."/>
            <person name="Gillis M."/>
            <person name="Haft D.H."/>
            <person name="Methe B."/>
            <person name="Sutton G."/>
            <person name="Nelson K.E."/>
        </authorList>
    </citation>
    <scope>NUCLEOTIDE SEQUENCE [LARGE SCALE GENOMIC DNA]</scope>
    <source>
        <strain evidence="5 6">DNF00058</strain>
    </source>
</reference>
<evidence type="ECO:0000313" key="6">
    <source>
        <dbReference type="Proteomes" id="UP000029614"/>
    </source>
</evidence>
<dbReference type="SUPFAM" id="SSF53822">
    <property type="entry name" value="Periplasmic binding protein-like I"/>
    <property type="match status" value="1"/>
</dbReference>
<organism evidence="5 6">
    <name type="scientific">Prevotella amnii DNF00058</name>
    <dbReference type="NCBI Taxonomy" id="1401066"/>
    <lineage>
        <taxon>Bacteria</taxon>
        <taxon>Pseudomonadati</taxon>
        <taxon>Bacteroidota</taxon>
        <taxon>Bacteroidia</taxon>
        <taxon>Bacteroidales</taxon>
        <taxon>Prevotellaceae</taxon>
        <taxon>Prevotella</taxon>
    </lineage>
</organism>
<dbReference type="PROSITE" id="PS00356">
    <property type="entry name" value="HTH_LACI_1"/>
    <property type="match status" value="1"/>
</dbReference>
<sequence length="354" mass="41163">MTEKIRIKDIAKRAGVSVGTVDRVIHKRPNVSVGALKKVKKVLKEMNYQPNVYASALAYNKSYTFYILLPKHASEAYWDEIEEGAIKAVEMRRDFNISLEIMYYSRLNSESFVETFQSCLLKNPDGVILVPYTLDLTQQFTDVLHERNIPFVLLDSYMPDLKPLSFFGQDSFQSGSFAAHMLMLFTQSEKSIAIIKQTIGGRMPSRQQEYREKGLRAYMANNYPEINIYEVNLPLDEERKQYEYILDDFFIEHPDVHHCISLNSKAYLVGEYLLKKSKKDIQIVGYDVVLKNVECLKKGSISFLIAQHAYQQGFASIETLFRHIVLKRKVQIVNYMPIEFLTKENIDFYHRTQI</sequence>
<evidence type="ECO:0000256" key="2">
    <source>
        <dbReference type="ARBA" id="ARBA00023125"/>
    </source>
</evidence>
<dbReference type="OrthoDB" id="628703at2"/>
<dbReference type="Pfam" id="PF00356">
    <property type="entry name" value="LacI"/>
    <property type="match status" value="1"/>
</dbReference>
<evidence type="ECO:0000313" key="5">
    <source>
        <dbReference type="EMBL" id="KGF53040.1"/>
    </source>
</evidence>
<dbReference type="Pfam" id="PF13407">
    <property type="entry name" value="Peripla_BP_4"/>
    <property type="match status" value="1"/>
</dbReference>
<dbReference type="InterPro" id="IPR025997">
    <property type="entry name" value="SBP_2_dom"/>
</dbReference>
<accession>A0A096B1S3</accession>
<evidence type="ECO:0000256" key="1">
    <source>
        <dbReference type="ARBA" id="ARBA00023015"/>
    </source>
</evidence>
<dbReference type="EMBL" id="JRNU01000003">
    <property type="protein sequence ID" value="KGF53040.1"/>
    <property type="molecule type" value="Genomic_DNA"/>
</dbReference>
<gene>
    <name evidence="5" type="ORF">HMPREF9302_01355</name>
</gene>
<dbReference type="RefSeq" id="WP_036854046.1">
    <property type="nucleotide sequence ID" value="NZ_JRNU01000003.1"/>
</dbReference>